<keyword evidence="1" id="KW-0456">Lyase</keyword>
<dbReference type="CDD" id="cd00377">
    <property type="entry name" value="ICL_PEPM"/>
    <property type="match status" value="1"/>
</dbReference>
<dbReference type="SUPFAM" id="SSF51621">
    <property type="entry name" value="Phosphoenolpyruvate/pyruvate domain"/>
    <property type="match status" value="1"/>
</dbReference>
<dbReference type="Pfam" id="PF13714">
    <property type="entry name" value="PEP_mutase"/>
    <property type="match status" value="1"/>
</dbReference>
<proteinExistence type="predicted"/>
<dbReference type="InterPro" id="IPR015813">
    <property type="entry name" value="Pyrv/PenolPyrv_kinase-like_dom"/>
</dbReference>
<dbReference type="Gene3D" id="3.20.20.60">
    <property type="entry name" value="Phosphoenolpyruvate-binding domains"/>
    <property type="match status" value="1"/>
</dbReference>
<dbReference type="RefSeq" id="WP_123686187.1">
    <property type="nucleotide sequence ID" value="NZ_RKHY01000001.1"/>
</dbReference>
<comment type="caution">
    <text evidence="1">The sequence shown here is derived from an EMBL/GenBank/DDBJ whole genome shotgun (WGS) entry which is preliminary data.</text>
</comment>
<dbReference type="PANTHER" id="PTHR42905:SF5">
    <property type="entry name" value="CARBOXYVINYL-CARBOXYPHOSPHONATE PHOSPHORYLMUTASE, CHLOROPLASTIC"/>
    <property type="match status" value="1"/>
</dbReference>
<dbReference type="GO" id="GO:0016833">
    <property type="term" value="F:oxo-acid-lyase activity"/>
    <property type="evidence" value="ECO:0007669"/>
    <property type="project" value="UniProtKB-ARBA"/>
</dbReference>
<dbReference type="EMBL" id="RKHY01000001">
    <property type="protein sequence ID" value="ROS44175.1"/>
    <property type="molecule type" value="Genomic_DNA"/>
</dbReference>
<keyword evidence="2" id="KW-1185">Reference proteome</keyword>
<dbReference type="Proteomes" id="UP000274843">
    <property type="component" value="Unassembled WGS sequence"/>
</dbReference>
<reference evidence="1 2" key="1">
    <citation type="submission" date="2018-11" db="EMBL/GenBank/DDBJ databases">
        <title>Sequencing the genomes of 1000 actinobacteria strains.</title>
        <authorList>
            <person name="Klenk H.-P."/>
        </authorList>
    </citation>
    <scope>NUCLEOTIDE SEQUENCE [LARGE SCALE GENOMIC DNA]</scope>
    <source>
        <strain evidence="1 2">DSM 44348</strain>
    </source>
</reference>
<dbReference type="AlphaFoldDB" id="A0A3N2H7T8"/>
<dbReference type="InterPro" id="IPR040442">
    <property type="entry name" value="Pyrv_kinase-like_dom_sf"/>
</dbReference>
<name>A0A3N2H7T8_9PSEU</name>
<organism evidence="1 2">
    <name type="scientific">Amycolatopsis thermoflava</name>
    <dbReference type="NCBI Taxonomy" id="84480"/>
    <lineage>
        <taxon>Bacteria</taxon>
        <taxon>Bacillati</taxon>
        <taxon>Actinomycetota</taxon>
        <taxon>Actinomycetes</taxon>
        <taxon>Pseudonocardiales</taxon>
        <taxon>Pseudonocardiaceae</taxon>
        <taxon>Amycolatopsis</taxon>
        <taxon>Amycolatopsis methanolica group</taxon>
    </lineage>
</organism>
<dbReference type="GeneID" id="301847869"/>
<gene>
    <name evidence="1" type="ORF">EDD35_6605</name>
</gene>
<protein>
    <submittedName>
        <fullName evidence="1">Methylisocitrate lyase</fullName>
    </submittedName>
</protein>
<dbReference type="InterPro" id="IPR039556">
    <property type="entry name" value="ICL/PEPM"/>
</dbReference>
<dbReference type="PANTHER" id="PTHR42905">
    <property type="entry name" value="PHOSPHOENOLPYRUVATE CARBOXYLASE"/>
    <property type="match status" value="1"/>
</dbReference>
<evidence type="ECO:0000313" key="2">
    <source>
        <dbReference type="Proteomes" id="UP000274843"/>
    </source>
</evidence>
<sequence length="293" mass="31497">MPSTPLQRRAAFAELVRSPGPLVLPGAYDALTAKLVERAGFPATYLGSFAAAASTFGEPDVGLLTLTEMVDAARRIVEATELPVLVDGENGFYEPENIWRTVRAFEVAGVVGIHIEDNLGGKHTSRPAGLMSPERMAKRIRAALDARTDPTFQIIARTDAAWVHRDIDDAVTRLQSYVAAGADAVFAPAIPAAKLKEVRSRIDAPVMVAADLFDAPGGDRPGSTLEEYADAGADILLLWYSLIGAAAKSVTAVLDALKEGREVAGIRDLMLGQHTFESLMDYAAYERRAARYQ</sequence>
<evidence type="ECO:0000313" key="1">
    <source>
        <dbReference type="EMBL" id="ROS44175.1"/>
    </source>
</evidence>
<accession>A0A3N2H7T8</accession>